<evidence type="ECO:0000313" key="2">
    <source>
        <dbReference type="EMBL" id="GAA0820896.1"/>
    </source>
</evidence>
<feature type="transmembrane region" description="Helical" evidence="1">
    <location>
        <begin position="115"/>
        <end position="133"/>
    </location>
</feature>
<gene>
    <name evidence="2" type="ORF">GCM10009111_27080</name>
</gene>
<feature type="transmembrane region" description="Helical" evidence="1">
    <location>
        <begin position="77"/>
        <end position="95"/>
    </location>
</feature>
<comment type="caution">
    <text evidence="2">The sequence shown here is derived from an EMBL/GenBank/DDBJ whole genome shotgun (WGS) entry which is preliminary data.</text>
</comment>
<dbReference type="EMBL" id="BAAAFA010000009">
    <property type="protein sequence ID" value="GAA0820896.1"/>
    <property type="molecule type" value="Genomic_DNA"/>
</dbReference>
<keyword evidence="1" id="KW-0472">Membrane</keyword>
<feature type="transmembrane region" description="Helical" evidence="1">
    <location>
        <begin position="40"/>
        <end position="56"/>
    </location>
</feature>
<accession>A0ABN1L9E9</accession>
<proteinExistence type="predicted"/>
<protein>
    <submittedName>
        <fullName evidence="2">Uncharacterized protein</fullName>
    </submittedName>
</protein>
<reference evidence="2 3" key="1">
    <citation type="journal article" date="2019" name="Int. J. Syst. Evol. Microbiol.">
        <title>The Global Catalogue of Microorganisms (GCM) 10K type strain sequencing project: providing services to taxonomists for standard genome sequencing and annotation.</title>
        <authorList>
            <consortium name="The Broad Institute Genomics Platform"/>
            <consortium name="The Broad Institute Genome Sequencing Center for Infectious Disease"/>
            <person name="Wu L."/>
            <person name="Ma J."/>
        </authorList>
    </citation>
    <scope>NUCLEOTIDE SEQUENCE [LARGE SCALE GENOMIC DNA]</scope>
    <source>
        <strain evidence="2 3">JCM 15608</strain>
    </source>
</reference>
<dbReference type="RefSeq" id="WP_343818113.1">
    <property type="nucleotide sequence ID" value="NZ_BAAAFA010000009.1"/>
</dbReference>
<dbReference type="Proteomes" id="UP001500021">
    <property type="component" value="Unassembled WGS sequence"/>
</dbReference>
<sequence>MATLIGFFLLFIPLVAIDFYSHKEFDLSLSDNLKKWRVAKYIAIFIIFLYCIHLLINGHEYVVMGEYENTTYLEDWFSYYLFPGLCLAGIIYSKPAGYCLSESSSPYGSGMKDDYAFFIGWLGLLFFTWVVFLESL</sequence>
<organism evidence="2 3">
    <name type="scientific">Colwellia asteriadis</name>
    <dbReference type="NCBI Taxonomy" id="517723"/>
    <lineage>
        <taxon>Bacteria</taxon>
        <taxon>Pseudomonadati</taxon>
        <taxon>Pseudomonadota</taxon>
        <taxon>Gammaproteobacteria</taxon>
        <taxon>Alteromonadales</taxon>
        <taxon>Colwelliaceae</taxon>
        <taxon>Colwellia</taxon>
    </lineage>
</organism>
<evidence type="ECO:0000313" key="3">
    <source>
        <dbReference type="Proteomes" id="UP001500021"/>
    </source>
</evidence>
<evidence type="ECO:0000256" key="1">
    <source>
        <dbReference type="SAM" id="Phobius"/>
    </source>
</evidence>
<keyword evidence="1" id="KW-1133">Transmembrane helix</keyword>
<name>A0ABN1L9E9_9GAMM</name>
<keyword evidence="3" id="KW-1185">Reference proteome</keyword>
<keyword evidence="1" id="KW-0812">Transmembrane</keyword>